<dbReference type="Pfam" id="PF12697">
    <property type="entry name" value="Abhydrolase_6"/>
    <property type="match status" value="1"/>
</dbReference>
<protein>
    <submittedName>
        <fullName evidence="2">Alpha/beta hydrolase</fullName>
    </submittedName>
</protein>
<sequence length="312" mass="33564">MTIRLVDRYSPHELVTDAADLGLVSTTVASPLGTCVARHVPRRTSTRATIFLHGAAGSWTTWTPLLQTAAGLGVDLGDVVLLDLPGWGDASLSSDRADQTVLAVCSLVKDMAEELGYTEWDLVGHSLGGFIALHMASIWPQCVLSVGIVSGTTFSTIRSVEHPVRNFAELPGFTMLWRVMRVLAAIGPAGPAVVRGFHAIGLLRPATFPLFRHWTKVPRSQVLALAREVRPRSFASAAEVTRGYDAEAMWAAIECPVRATKGDRDVFVTQSDLDELGRLLPSSVRTVVADCGHFGAVERPIDVLVALGYLDA</sequence>
<dbReference type="InterPro" id="IPR029058">
    <property type="entry name" value="AB_hydrolase_fold"/>
</dbReference>
<dbReference type="RefSeq" id="WP_147781626.1">
    <property type="nucleotide sequence ID" value="NZ_VRMG01000001.1"/>
</dbReference>
<dbReference type="PANTHER" id="PTHR43689:SF8">
    <property type="entry name" value="ALPHA_BETA-HYDROLASES SUPERFAMILY PROTEIN"/>
    <property type="match status" value="1"/>
</dbReference>
<dbReference type="Proteomes" id="UP000321379">
    <property type="component" value="Unassembled WGS sequence"/>
</dbReference>
<keyword evidence="3" id="KW-1185">Reference proteome</keyword>
<proteinExistence type="predicted"/>
<evidence type="ECO:0000313" key="3">
    <source>
        <dbReference type="Proteomes" id="UP000321379"/>
    </source>
</evidence>
<dbReference type="AlphaFoldDB" id="A0A5C8UVU8"/>
<accession>A0A5C8UVU8</accession>
<name>A0A5C8UVU8_9MICO</name>
<keyword evidence="2" id="KW-0378">Hydrolase</keyword>
<dbReference type="Gene3D" id="3.40.50.1820">
    <property type="entry name" value="alpha/beta hydrolase"/>
    <property type="match status" value="1"/>
</dbReference>
<feature type="domain" description="AB hydrolase-1" evidence="1">
    <location>
        <begin position="50"/>
        <end position="306"/>
    </location>
</feature>
<dbReference type="EMBL" id="VRMG01000001">
    <property type="protein sequence ID" value="TXN32824.1"/>
    <property type="molecule type" value="Genomic_DNA"/>
</dbReference>
<gene>
    <name evidence="2" type="ORF">FVP33_00190</name>
</gene>
<reference evidence="2 3" key="1">
    <citation type="submission" date="2019-08" db="EMBL/GenBank/DDBJ databases">
        <title>Bacterial whole genome sequence for Glaciihabitans sp. CHu50b-6-2.</title>
        <authorList>
            <person name="Jin L."/>
        </authorList>
    </citation>
    <scope>NUCLEOTIDE SEQUENCE [LARGE SCALE GENOMIC DNA]</scope>
    <source>
        <strain evidence="2 3">CHu50b-6-2</strain>
    </source>
</reference>
<organism evidence="2 3">
    <name type="scientific">Lacisediminihabitans profunda</name>
    <dbReference type="NCBI Taxonomy" id="2594790"/>
    <lineage>
        <taxon>Bacteria</taxon>
        <taxon>Bacillati</taxon>
        <taxon>Actinomycetota</taxon>
        <taxon>Actinomycetes</taxon>
        <taxon>Micrococcales</taxon>
        <taxon>Microbacteriaceae</taxon>
        <taxon>Lacisediminihabitans</taxon>
    </lineage>
</organism>
<dbReference type="SUPFAM" id="SSF53474">
    <property type="entry name" value="alpha/beta-Hydrolases"/>
    <property type="match status" value="1"/>
</dbReference>
<comment type="caution">
    <text evidence="2">The sequence shown here is derived from an EMBL/GenBank/DDBJ whole genome shotgun (WGS) entry which is preliminary data.</text>
</comment>
<dbReference type="GO" id="GO:0016787">
    <property type="term" value="F:hydrolase activity"/>
    <property type="evidence" value="ECO:0007669"/>
    <property type="project" value="UniProtKB-KW"/>
</dbReference>
<dbReference type="InterPro" id="IPR000073">
    <property type="entry name" value="AB_hydrolase_1"/>
</dbReference>
<evidence type="ECO:0000313" key="2">
    <source>
        <dbReference type="EMBL" id="TXN32824.1"/>
    </source>
</evidence>
<evidence type="ECO:0000259" key="1">
    <source>
        <dbReference type="Pfam" id="PF12697"/>
    </source>
</evidence>
<dbReference type="PANTHER" id="PTHR43689">
    <property type="entry name" value="HYDROLASE"/>
    <property type="match status" value="1"/>
</dbReference>